<comment type="similarity">
    <text evidence="8">Belongs to the PsbL family.</text>
</comment>
<comment type="subcellular location">
    <subcellularLocation>
        <location evidence="8">Cellular thylakoid membrane</location>
        <topology evidence="8">Single-pass membrane protein</topology>
    </subcellularLocation>
    <subcellularLocation>
        <location evidence="1">Membrane</location>
        <topology evidence="1">Single-pass membrane protein</topology>
    </subcellularLocation>
</comment>
<gene>
    <name evidence="8" type="primary">psbL</name>
    <name evidence="9" type="ORF">CWATWH0003_2812</name>
</gene>
<evidence type="ECO:0000256" key="2">
    <source>
        <dbReference type="ARBA" id="ARBA00022469"/>
    </source>
</evidence>
<protein>
    <recommendedName>
        <fullName evidence="8">Photosystem II reaction center protein L</fullName>
        <shortName evidence="8">PSII-L</shortName>
    </recommendedName>
</protein>
<evidence type="ECO:0000256" key="3">
    <source>
        <dbReference type="ARBA" id="ARBA00022531"/>
    </source>
</evidence>
<evidence type="ECO:0000313" key="10">
    <source>
        <dbReference type="Proteomes" id="UP000003477"/>
    </source>
</evidence>
<evidence type="ECO:0000256" key="1">
    <source>
        <dbReference type="ARBA" id="ARBA00004167"/>
    </source>
</evidence>
<dbReference type="GO" id="GO:0015979">
    <property type="term" value="P:photosynthesis"/>
    <property type="evidence" value="ECO:0007669"/>
    <property type="project" value="UniProtKB-UniRule"/>
</dbReference>
<evidence type="ECO:0000256" key="6">
    <source>
        <dbReference type="ARBA" id="ARBA00023136"/>
    </source>
</evidence>
<keyword evidence="7 8" id="KW-0604">Photosystem II</keyword>
<comment type="function">
    <text evidence="8">One of the components of the core complex of photosystem II (PSII). PSII is a light-driven water:plastoquinone oxidoreductase that uses light energy to abstract electrons from H(2)O, generating O(2) and a proton gradient subsequently used for ATP formation. It consists of a core antenna complex that captures photons, and an electron transfer chain that converts photonic excitation into a charge separation. This subunit is found at the monomer-monomer interface and is required for correct PSII assembly and/or dimerization.</text>
</comment>
<dbReference type="SUPFAM" id="SSF161017">
    <property type="entry name" value="Photosystem II reaction center protein L, PsbL"/>
    <property type="match status" value="1"/>
</dbReference>
<keyword evidence="2 8" id="KW-0674">Reaction center</keyword>
<evidence type="ECO:0000313" key="9">
    <source>
        <dbReference type="EMBL" id="EHJ12478.1"/>
    </source>
</evidence>
<dbReference type="HAMAP" id="MF_01317">
    <property type="entry name" value="PSII_PsbL"/>
    <property type="match status" value="1"/>
</dbReference>
<dbReference type="NCBIfam" id="NF001972">
    <property type="entry name" value="PRK00753.1"/>
    <property type="match status" value="1"/>
</dbReference>
<evidence type="ECO:0000256" key="8">
    <source>
        <dbReference type="HAMAP-Rule" id="MF_01317"/>
    </source>
</evidence>
<keyword evidence="5 8" id="KW-1133">Transmembrane helix</keyword>
<evidence type="ECO:0000256" key="7">
    <source>
        <dbReference type="ARBA" id="ARBA00023276"/>
    </source>
</evidence>
<keyword evidence="6 8" id="KW-0472">Membrane</keyword>
<keyword evidence="4 8" id="KW-0812">Transmembrane</keyword>
<organism evidence="9 10">
    <name type="scientific">Crocosphaera watsonii WH 0003</name>
    <dbReference type="NCBI Taxonomy" id="423471"/>
    <lineage>
        <taxon>Bacteria</taxon>
        <taxon>Bacillati</taxon>
        <taxon>Cyanobacteriota</taxon>
        <taxon>Cyanophyceae</taxon>
        <taxon>Oscillatoriophycideae</taxon>
        <taxon>Chroococcales</taxon>
        <taxon>Aphanothecaceae</taxon>
        <taxon>Crocosphaera</taxon>
    </lineage>
</organism>
<dbReference type="GO" id="GO:0031676">
    <property type="term" value="C:plasma membrane-derived thylakoid membrane"/>
    <property type="evidence" value="ECO:0007669"/>
    <property type="project" value="UniProtKB-SubCell"/>
</dbReference>
<name>G5J5Q7_CROWT</name>
<dbReference type="GO" id="GO:0009539">
    <property type="term" value="C:photosystem II reaction center"/>
    <property type="evidence" value="ECO:0007669"/>
    <property type="project" value="InterPro"/>
</dbReference>
<dbReference type="Pfam" id="PF02419">
    <property type="entry name" value="PsbL"/>
    <property type="match status" value="1"/>
</dbReference>
<comment type="caution">
    <text evidence="9">The sequence shown here is derived from an EMBL/GenBank/DDBJ whole genome shotgun (WGS) entry which is preliminary data.</text>
</comment>
<evidence type="ECO:0000256" key="4">
    <source>
        <dbReference type="ARBA" id="ARBA00022692"/>
    </source>
</evidence>
<dbReference type="PATRIC" id="fig|423471.3.peg.2644"/>
<evidence type="ECO:0000256" key="5">
    <source>
        <dbReference type="ARBA" id="ARBA00022989"/>
    </source>
</evidence>
<dbReference type="Proteomes" id="UP000003477">
    <property type="component" value="Unassembled WGS sequence"/>
</dbReference>
<dbReference type="InterPro" id="IPR037266">
    <property type="entry name" value="PSII_PsbL_sf"/>
</dbReference>
<dbReference type="AlphaFoldDB" id="G5J5Q7"/>
<proteinExistence type="inferred from homology"/>
<keyword evidence="3 8" id="KW-0602">Photosynthesis</keyword>
<sequence>MSVRSPLCNLFNARSLFMDRNENTNRQPVELNRTSLYLGLLLIAVLGILFSSYFFN</sequence>
<comment type="subunit">
    <text evidence="8">PSII is composed of 1 copy each of membrane proteins PsbA, PsbB, PsbC, PsbD, PsbE, PsbF, PsbH, PsbI, PsbJ, PsbK, PsbL, PsbM, PsbT, PsbX, PsbY, PsbZ, Psb30/Ycf12, peripheral proteins PsbO, CyanoQ(PsbQ), PsbU, PsbV and a large number of cofactors. It forms dimeric complexes.</text>
</comment>
<dbReference type="EMBL" id="AESD01000418">
    <property type="protein sequence ID" value="EHJ12478.1"/>
    <property type="molecule type" value="Genomic_DNA"/>
</dbReference>
<feature type="transmembrane region" description="Helical" evidence="8">
    <location>
        <begin position="36"/>
        <end position="55"/>
    </location>
</feature>
<accession>G5J5Q7</accession>
<dbReference type="InterPro" id="IPR003372">
    <property type="entry name" value="PSII_PsbL"/>
</dbReference>
<reference evidence="9 10" key="1">
    <citation type="journal article" date="2011" name="Front. Microbiol.">
        <title>Two Strains of Crocosphaera watsonii with Highly Conserved Genomes are Distinguished by Strain-Specific Features.</title>
        <authorList>
            <person name="Bench S.R."/>
            <person name="Ilikchyan I.N."/>
            <person name="Tripp H.J."/>
            <person name="Zehr J.P."/>
        </authorList>
    </citation>
    <scope>NUCLEOTIDE SEQUENCE [LARGE SCALE GENOMIC DNA]</scope>
    <source>
        <strain evidence="9 10">WH 0003</strain>
    </source>
</reference>